<organism evidence="3 4">
    <name type="scientific">Luteitalea pratensis</name>
    <dbReference type="NCBI Taxonomy" id="1855912"/>
    <lineage>
        <taxon>Bacteria</taxon>
        <taxon>Pseudomonadati</taxon>
        <taxon>Acidobacteriota</taxon>
        <taxon>Vicinamibacteria</taxon>
        <taxon>Vicinamibacterales</taxon>
        <taxon>Vicinamibacteraceae</taxon>
        <taxon>Luteitalea</taxon>
    </lineage>
</organism>
<dbReference type="RefSeq" id="WP_110173739.1">
    <property type="nucleotide sequence ID" value="NZ_CP015136.1"/>
</dbReference>
<dbReference type="AlphaFoldDB" id="A0A143PWV2"/>
<evidence type="ECO:0000313" key="3">
    <source>
        <dbReference type="EMBL" id="AMY12269.1"/>
    </source>
</evidence>
<evidence type="ECO:0000256" key="1">
    <source>
        <dbReference type="ARBA" id="ARBA00006611"/>
    </source>
</evidence>
<sequence>MTQSTGFNARALGPSIDVRHPQYQDLKGRVHQGLLNRLNLERLASVKRKEAEPEIRTIIQSMLEDESRTVPLSQFEREALVSDVLDELFGLGPLEVLLADPTISDILVNRHDLIYVEREGRLEETSLVFRDDRHLMQIIERIVSSVGRRVDESSPMVDARLADGSRVNAVIPPLALDGPSMSIRRFRTDRLGANDLVARDALTAPMLEFLEKCVASRLNVIVSGGTGAGKTTMLNVLSSFISERERVVTIEDAAELRLRQRHVVRLETRPPNIEGKGAVRQRELVINALRMRPDRIVVGEVRGEEALDMLQAMNTGHDGSLTTIHANTPRDALYRLDTMVAMAGFNLPDKAIRQQVASAVDLIVQVARQADGARRVTAISELTGMEGDVITMQDIFVFEQQGLSPEGRVRGRFRATGIRPRCAERLATAGHSLPLSLFEHVKAVA</sequence>
<proteinExistence type="inferred from homology"/>
<dbReference type="STRING" id="1855912.LuPra_05542"/>
<comment type="similarity">
    <text evidence="1">Belongs to the GSP E family.</text>
</comment>
<reference evidence="4" key="2">
    <citation type="submission" date="2016-04" db="EMBL/GenBank/DDBJ databases">
        <title>First Complete Genome Sequence of a Subdivision 6 Acidobacterium.</title>
        <authorList>
            <person name="Huang S."/>
            <person name="Vieira S."/>
            <person name="Bunk B."/>
            <person name="Riedel T."/>
            <person name="Sproeer C."/>
            <person name="Overmann J."/>
        </authorList>
    </citation>
    <scope>NUCLEOTIDE SEQUENCE [LARGE SCALE GENOMIC DNA]</scope>
    <source>
        <strain evidence="4">DSM 100886 HEG_-6_39</strain>
    </source>
</reference>
<dbReference type="Gene3D" id="3.40.50.300">
    <property type="entry name" value="P-loop containing nucleotide triphosphate hydrolases"/>
    <property type="match status" value="1"/>
</dbReference>
<dbReference type="PANTHER" id="PTHR30486:SF15">
    <property type="entry name" value="TYPE II_IV SECRETION SYSTEM ATPASE"/>
    <property type="match status" value="1"/>
</dbReference>
<dbReference type="SUPFAM" id="SSF52540">
    <property type="entry name" value="P-loop containing nucleoside triphosphate hydrolases"/>
    <property type="match status" value="1"/>
</dbReference>
<protein>
    <submittedName>
        <fullName evidence="3">Conjugal transfer proteinc</fullName>
    </submittedName>
</protein>
<evidence type="ECO:0000313" key="4">
    <source>
        <dbReference type="Proteomes" id="UP000076079"/>
    </source>
</evidence>
<reference evidence="3 4" key="1">
    <citation type="journal article" date="2016" name="Genome Announc.">
        <title>First Complete Genome Sequence of a Subdivision 6 Acidobacterium Strain.</title>
        <authorList>
            <person name="Huang S."/>
            <person name="Vieira S."/>
            <person name="Bunk B."/>
            <person name="Riedel T."/>
            <person name="Sproer C."/>
            <person name="Overmann J."/>
        </authorList>
    </citation>
    <scope>NUCLEOTIDE SEQUENCE [LARGE SCALE GENOMIC DNA]</scope>
    <source>
        <strain evidence="4">DSM 100886 HEG_-6_39</strain>
    </source>
</reference>
<keyword evidence="4" id="KW-1185">Reference proteome</keyword>
<dbReference type="EMBL" id="CP015136">
    <property type="protein sequence ID" value="AMY12269.1"/>
    <property type="molecule type" value="Genomic_DNA"/>
</dbReference>
<dbReference type="CDD" id="cd01130">
    <property type="entry name" value="VirB11-like_ATPase"/>
    <property type="match status" value="1"/>
</dbReference>
<name>A0A143PWV2_LUTPR</name>
<dbReference type="KEGG" id="abac:LuPra_05542"/>
<evidence type="ECO:0000259" key="2">
    <source>
        <dbReference type="Pfam" id="PF00437"/>
    </source>
</evidence>
<dbReference type="Pfam" id="PF00437">
    <property type="entry name" value="T2SSE"/>
    <property type="match status" value="1"/>
</dbReference>
<dbReference type="InterPro" id="IPR050921">
    <property type="entry name" value="T4SS_GSP_E_ATPase"/>
</dbReference>
<dbReference type="Proteomes" id="UP000076079">
    <property type="component" value="Chromosome"/>
</dbReference>
<dbReference type="PATRIC" id="fig|1813736.3.peg.5828"/>
<dbReference type="GO" id="GO:0016887">
    <property type="term" value="F:ATP hydrolysis activity"/>
    <property type="evidence" value="ECO:0007669"/>
    <property type="project" value="InterPro"/>
</dbReference>
<dbReference type="InterPro" id="IPR027417">
    <property type="entry name" value="P-loop_NTPase"/>
</dbReference>
<gene>
    <name evidence="3" type="ORF">LuPra_05542</name>
</gene>
<dbReference type="InterPro" id="IPR001482">
    <property type="entry name" value="T2SS/T4SS_dom"/>
</dbReference>
<dbReference type="OrthoDB" id="9810761at2"/>
<dbReference type="Gene3D" id="3.30.450.380">
    <property type="match status" value="1"/>
</dbReference>
<dbReference type="PANTHER" id="PTHR30486">
    <property type="entry name" value="TWITCHING MOTILITY PROTEIN PILT"/>
    <property type="match status" value="1"/>
</dbReference>
<feature type="domain" description="Bacterial type II secretion system protein E" evidence="2">
    <location>
        <begin position="90"/>
        <end position="376"/>
    </location>
</feature>
<accession>A0A143PWV2</accession>